<gene>
    <name evidence="3" type="ORF">CETAM_09015</name>
</gene>
<dbReference type="Pfam" id="PF06724">
    <property type="entry name" value="DUF1206"/>
    <property type="match status" value="3"/>
</dbReference>
<evidence type="ECO:0000256" key="1">
    <source>
        <dbReference type="SAM" id="Phobius"/>
    </source>
</evidence>
<evidence type="ECO:0000313" key="3">
    <source>
        <dbReference type="EMBL" id="QGU05057.1"/>
    </source>
</evidence>
<feature type="domain" description="DUF1206" evidence="2">
    <location>
        <begin position="28"/>
        <end position="91"/>
    </location>
</feature>
<proteinExistence type="predicted"/>
<dbReference type="AlphaFoldDB" id="A0A6B8VZB9"/>
<feature type="domain" description="DUF1206" evidence="2">
    <location>
        <begin position="196"/>
        <end position="264"/>
    </location>
</feature>
<dbReference type="EMBL" id="CP046453">
    <property type="protein sequence ID" value="QGU05057.1"/>
    <property type="molecule type" value="Genomic_DNA"/>
</dbReference>
<sequence>MHDAKQAARNAADAAGDHPALTTLARGGFVVLGVVHILIGWIAVQIATGSGGGEASNSGALSTIAQAPGGQFLLWAAVLALVALGLWRLTQLFTGNDVKEKAKGGVMAVVYLSLAATTATFAAGGRTSDSETVTDVTATVLSRPWGEVLVIIAGLVVIAVGVYSIVRGVTRSFREDLEAGAGAGDVGSAIIVAGVVGYIARGVAFAVLGILIVWAGWTNDPEEAAGLDAALRTLGEQPAGSVLLIIIGVGLALYGLYSVARARYVKM</sequence>
<dbReference type="InterPro" id="IPR009597">
    <property type="entry name" value="DUF1206"/>
</dbReference>
<dbReference type="Proteomes" id="UP000425178">
    <property type="component" value="Chromosome"/>
</dbReference>
<dbReference type="KEGG" id="ccoe:CETAM_09015"/>
<protein>
    <recommendedName>
        <fullName evidence="2">DUF1206 domain-containing protein</fullName>
    </recommendedName>
</protein>
<reference evidence="3 4" key="1">
    <citation type="journal article" date="2021" name="Int. J. Syst. Evol. Microbiol.">
        <title>Classification of three corynebacterial strains isolated from a small paddock in North Rhine-Westphalia: proposal of &lt;i&gt;Corynebacterium kalinowskii&lt;/i&gt; sp. nov., &lt;i&gt;Corynebacterium comes&lt;/i&gt; sp. nov. and &lt;i&gt;Corynebacterium occultum&lt;/i&gt; sp. nov.</title>
        <authorList>
            <person name="Schaffert L."/>
            <person name="Ruwe M."/>
            <person name="Milse J."/>
            <person name="Hanuschka K."/>
            <person name="Ortseifen V."/>
            <person name="Droste J."/>
            <person name="Brandt D."/>
            <person name="Schl L."/>
            <person name="Kutter Y."/>
            <person name="Vinke S."/>
            <person name="Vieh P."/>
            <person name="Jacob L."/>
            <person name="L N.C."/>
            <person name="Schulte-Berndt E."/>
            <person name="Hain C."/>
            <person name="Linder M."/>
            <person name="Schmidt P."/>
            <person name="Wollenschl L."/>
            <person name="Luttermann T."/>
            <person name="Thieme E."/>
            <person name="Hassa J."/>
            <person name="Haak M."/>
            <person name="Wittchen M."/>
            <person name="Mentz A."/>
            <person name="Persicke M."/>
            <person name="Busche T."/>
            <person name="R C."/>
        </authorList>
    </citation>
    <scope>NUCLEOTIDE SEQUENCE [LARGE SCALE GENOMIC DNA]</scope>
    <source>
        <strain evidence="3 4">2019</strain>
    </source>
</reference>
<feature type="transmembrane region" description="Helical" evidence="1">
    <location>
        <begin position="145"/>
        <end position="166"/>
    </location>
</feature>
<evidence type="ECO:0000313" key="4">
    <source>
        <dbReference type="Proteomes" id="UP000425178"/>
    </source>
</evidence>
<feature type="transmembrane region" description="Helical" evidence="1">
    <location>
        <begin position="72"/>
        <end position="93"/>
    </location>
</feature>
<keyword evidence="4" id="KW-1185">Reference proteome</keyword>
<feature type="domain" description="DUF1206" evidence="2">
    <location>
        <begin position="106"/>
        <end position="171"/>
    </location>
</feature>
<evidence type="ECO:0000259" key="2">
    <source>
        <dbReference type="Pfam" id="PF06724"/>
    </source>
</evidence>
<feature type="transmembrane region" description="Helical" evidence="1">
    <location>
        <begin position="186"/>
        <end position="217"/>
    </location>
</feature>
<accession>A0A6B8VZB9</accession>
<organism evidence="3 4">
    <name type="scientific">Corynebacterium comes</name>
    <dbReference type="NCBI Taxonomy" id="2675218"/>
    <lineage>
        <taxon>Bacteria</taxon>
        <taxon>Bacillati</taxon>
        <taxon>Actinomycetota</taxon>
        <taxon>Actinomycetes</taxon>
        <taxon>Mycobacteriales</taxon>
        <taxon>Corynebacteriaceae</taxon>
        <taxon>Corynebacterium</taxon>
    </lineage>
</organism>
<name>A0A6B8VZB9_9CORY</name>
<keyword evidence="1" id="KW-0812">Transmembrane</keyword>
<keyword evidence="1" id="KW-1133">Transmembrane helix</keyword>
<feature type="transmembrane region" description="Helical" evidence="1">
    <location>
        <begin position="237"/>
        <end position="257"/>
    </location>
</feature>
<keyword evidence="1" id="KW-0472">Membrane</keyword>
<feature type="transmembrane region" description="Helical" evidence="1">
    <location>
        <begin position="29"/>
        <end position="52"/>
    </location>
</feature>
<feature type="transmembrane region" description="Helical" evidence="1">
    <location>
        <begin position="105"/>
        <end position="125"/>
    </location>
</feature>